<dbReference type="Pfam" id="PF01590">
    <property type="entry name" value="GAF"/>
    <property type="match status" value="2"/>
</dbReference>
<dbReference type="InterPro" id="IPR003594">
    <property type="entry name" value="HATPase_dom"/>
</dbReference>
<dbReference type="PROSITE" id="PS50109">
    <property type="entry name" value="HIS_KIN"/>
    <property type="match status" value="1"/>
</dbReference>
<keyword evidence="5" id="KW-0902">Two-component regulatory system</keyword>
<accession>A0A926VG07</accession>
<feature type="region of interest" description="Disordered" evidence="6">
    <location>
        <begin position="1"/>
        <end position="35"/>
    </location>
</feature>
<dbReference type="SUPFAM" id="SSF55874">
    <property type="entry name" value="ATPase domain of HSP90 chaperone/DNA topoisomerase II/histidine kinase"/>
    <property type="match status" value="1"/>
</dbReference>
<feature type="domain" description="Histidine kinase" evidence="7">
    <location>
        <begin position="463"/>
        <end position="689"/>
    </location>
</feature>
<protein>
    <recommendedName>
        <fullName evidence="2">histidine kinase</fullName>
        <ecNumber evidence="2">2.7.13.3</ecNumber>
    </recommendedName>
</protein>
<dbReference type="InterPro" id="IPR036097">
    <property type="entry name" value="HisK_dim/P_sf"/>
</dbReference>
<dbReference type="GO" id="GO:0000155">
    <property type="term" value="F:phosphorelay sensor kinase activity"/>
    <property type="evidence" value="ECO:0007669"/>
    <property type="project" value="InterPro"/>
</dbReference>
<dbReference type="InterPro" id="IPR003661">
    <property type="entry name" value="HisK_dim/P_dom"/>
</dbReference>
<dbReference type="Proteomes" id="UP000641646">
    <property type="component" value="Unassembled WGS sequence"/>
</dbReference>
<dbReference type="PANTHER" id="PTHR43547">
    <property type="entry name" value="TWO-COMPONENT HISTIDINE KINASE"/>
    <property type="match status" value="1"/>
</dbReference>
<keyword evidence="3" id="KW-0597">Phosphoprotein</keyword>
<evidence type="ECO:0000256" key="4">
    <source>
        <dbReference type="ARBA" id="ARBA00022777"/>
    </source>
</evidence>
<dbReference type="Gene3D" id="1.10.287.130">
    <property type="match status" value="1"/>
</dbReference>
<sequence length="690" mass="76648">MKDSQDRKRLTINRKRGLAFQPPGKEGTHSPVSTSPLEVVRSSGRLNQHKQDRVATTNLERKITQIVLNKLDPEEVLPEIAATLGSAYGVEYCTIAVMASDRATIQTAYCYPNKTPAPFSQNPTFLLKYLNIAAILASSEPFAISDVGATGTAFSQNEGWEDLPSGVVLAMKTQFQGQVNGVVAIMRSKPHRWTASDKERLLAVSDSIAMAISQINLQRQIVAASGYQALLNQLTMAIRSYTDLEQILKLAIDGTARTLQVDRGAILLLKYTDPLVNKRGFQKRVSRATEATVVCEWPTFIPTEGNQNVGTLLNQSFCLSKCYLCLEAFANAPNATVIADKHSVPNDDIGVGIAPIFDFDAMPALLLVPLESQDKVLGFLVLQQRQPRRWLREELELVELVSAQMSTAILQFQTLRQTSALVEERTYQLQSILKVQAKLYEKTRQQVDQLRQLNQLKDEFIDTMSDQLRNPLASMRMAIRMLRQPGLSPDRQAKYLEILDRQCTQEINLIDDILALQQLESNKSPLHLQKIDLKQIVESLADSFEKKWGSKGLSLTLDLPKRPLMLQSDPDSVDRILQELLTNAGKYSDPDTTVHLCASHELDGQNPQIVLTLCNTGPGISPAEQDYIFDKFRRGQGVSEQVIQGTGLGLALVKCLVQHLNGTIAVCSNPLSHSQSWSTCFTLTLPQIQA</sequence>
<keyword evidence="4 8" id="KW-0418">Kinase</keyword>
<dbReference type="Gene3D" id="3.30.565.10">
    <property type="entry name" value="Histidine kinase-like ATPase, C-terminal domain"/>
    <property type="match status" value="1"/>
</dbReference>
<proteinExistence type="predicted"/>
<dbReference type="SMART" id="SM00387">
    <property type="entry name" value="HATPase_c"/>
    <property type="match status" value="1"/>
</dbReference>
<dbReference type="InterPro" id="IPR004358">
    <property type="entry name" value="Sig_transdc_His_kin-like_C"/>
</dbReference>
<evidence type="ECO:0000256" key="6">
    <source>
        <dbReference type="SAM" id="MobiDB-lite"/>
    </source>
</evidence>
<evidence type="ECO:0000256" key="2">
    <source>
        <dbReference type="ARBA" id="ARBA00012438"/>
    </source>
</evidence>
<dbReference type="InterPro" id="IPR003018">
    <property type="entry name" value="GAF"/>
</dbReference>
<dbReference type="CDD" id="cd00082">
    <property type="entry name" value="HisKA"/>
    <property type="match status" value="1"/>
</dbReference>
<evidence type="ECO:0000256" key="1">
    <source>
        <dbReference type="ARBA" id="ARBA00000085"/>
    </source>
</evidence>
<dbReference type="InterPro" id="IPR036890">
    <property type="entry name" value="HATPase_C_sf"/>
</dbReference>
<evidence type="ECO:0000259" key="7">
    <source>
        <dbReference type="PROSITE" id="PS50109"/>
    </source>
</evidence>
<name>A0A926VG07_9CYAN</name>
<dbReference type="AlphaFoldDB" id="A0A926VG07"/>
<keyword evidence="4 8" id="KW-0808">Transferase</keyword>
<gene>
    <name evidence="8" type="ORF">H6G03_19895</name>
</gene>
<dbReference type="InterPro" id="IPR005467">
    <property type="entry name" value="His_kinase_dom"/>
</dbReference>
<reference evidence="8" key="1">
    <citation type="journal article" date="2015" name="ISME J.">
        <title>Draft Genome Sequence of Streptomyces incarnatus NRRL8089, which Produces the Nucleoside Antibiotic Sinefungin.</title>
        <authorList>
            <person name="Oshima K."/>
            <person name="Hattori M."/>
            <person name="Shimizu H."/>
            <person name="Fukuda K."/>
            <person name="Nemoto M."/>
            <person name="Inagaki K."/>
            <person name="Tamura T."/>
        </authorList>
    </citation>
    <scope>NUCLEOTIDE SEQUENCE</scope>
    <source>
        <strain evidence="8">FACHB-1375</strain>
    </source>
</reference>
<dbReference type="SUPFAM" id="SSF55781">
    <property type="entry name" value="GAF domain-like"/>
    <property type="match status" value="2"/>
</dbReference>
<dbReference type="PANTHER" id="PTHR43547:SF2">
    <property type="entry name" value="HYBRID SIGNAL TRANSDUCTION HISTIDINE KINASE C"/>
    <property type="match status" value="1"/>
</dbReference>
<dbReference type="SMART" id="SM00065">
    <property type="entry name" value="GAF"/>
    <property type="match status" value="2"/>
</dbReference>
<dbReference type="InterPro" id="IPR029016">
    <property type="entry name" value="GAF-like_dom_sf"/>
</dbReference>
<dbReference type="Gene3D" id="3.30.450.40">
    <property type="match status" value="2"/>
</dbReference>
<dbReference type="EC" id="2.7.13.3" evidence="2"/>
<dbReference type="SMART" id="SM00388">
    <property type="entry name" value="HisKA"/>
    <property type="match status" value="1"/>
</dbReference>
<organism evidence="8 9">
    <name type="scientific">Aerosakkonema funiforme FACHB-1375</name>
    <dbReference type="NCBI Taxonomy" id="2949571"/>
    <lineage>
        <taxon>Bacteria</taxon>
        <taxon>Bacillati</taxon>
        <taxon>Cyanobacteriota</taxon>
        <taxon>Cyanophyceae</taxon>
        <taxon>Oscillatoriophycideae</taxon>
        <taxon>Aerosakkonematales</taxon>
        <taxon>Aerosakkonemataceae</taxon>
        <taxon>Aerosakkonema</taxon>
    </lineage>
</organism>
<dbReference type="Pfam" id="PF00512">
    <property type="entry name" value="HisKA"/>
    <property type="match status" value="1"/>
</dbReference>
<dbReference type="SUPFAM" id="SSF47384">
    <property type="entry name" value="Homodimeric domain of signal transducing histidine kinase"/>
    <property type="match status" value="1"/>
</dbReference>
<evidence type="ECO:0000313" key="9">
    <source>
        <dbReference type="Proteomes" id="UP000641646"/>
    </source>
</evidence>
<reference evidence="8" key="2">
    <citation type="submission" date="2020-08" db="EMBL/GenBank/DDBJ databases">
        <authorList>
            <person name="Chen M."/>
            <person name="Teng W."/>
            <person name="Zhao L."/>
            <person name="Hu C."/>
            <person name="Zhou Y."/>
            <person name="Han B."/>
            <person name="Song L."/>
            <person name="Shu W."/>
        </authorList>
    </citation>
    <scope>NUCLEOTIDE SEQUENCE</scope>
    <source>
        <strain evidence="8">FACHB-1375</strain>
    </source>
</reference>
<comment type="caution">
    <text evidence="8">The sequence shown here is derived from an EMBL/GenBank/DDBJ whole genome shotgun (WGS) entry which is preliminary data.</text>
</comment>
<keyword evidence="9" id="KW-1185">Reference proteome</keyword>
<evidence type="ECO:0000256" key="5">
    <source>
        <dbReference type="ARBA" id="ARBA00023012"/>
    </source>
</evidence>
<comment type="catalytic activity">
    <reaction evidence="1">
        <text>ATP + protein L-histidine = ADP + protein N-phospho-L-histidine.</text>
        <dbReference type="EC" id="2.7.13.3"/>
    </reaction>
</comment>
<dbReference type="Pfam" id="PF02518">
    <property type="entry name" value="HATPase_c"/>
    <property type="match status" value="1"/>
</dbReference>
<evidence type="ECO:0000313" key="8">
    <source>
        <dbReference type="EMBL" id="MBD2183296.1"/>
    </source>
</evidence>
<dbReference type="EMBL" id="JACJPW010000052">
    <property type="protein sequence ID" value="MBD2183296.1"/>
    <property type="molecule type" value="Genomic_DNA"/>
</dbReference>
<dbReference type="PRINTS" id="PR00344">
    <property type="entry name" value="BCTRLSENSOR"/>
</dbReference>
<evidence type="ECO:0000256" key="3">
    <source>
        <dbReference type="ARBA" id="ARBA00022553"/>
    </source>
</evidence>
<dbReference type="RefSeq" id="WP_190467330.1">
    <property type="nucleotide sequence ID" value="NZ_JACJPW010000052.1"/>
</dbReference>